<evidence type="ECO:0000313" key="1">
    <source>
        <dbReference type="EMBL" id="DAE26005.1"/>
    </source>
</evidence>
<accession>A0A8S5R4T1</accession>
<organism evidence="1">
    <name type="scientific">Siphoviridae sp. ctyjS2</name>
    <dbReference type="NCBI Taxonomy" id="2827284"/>
    <lineage>
        <taxon>Viruses</taxon>
        <taxon>Duplodnaviria</taxon>
        <taxon>Heunggongvirae</taxon>
        <taxon>Uroviricota</taxon>
        <taxon>Caudoviricetes</taxon>
    </lineage>
</organism>
<dbReference type="EMBL" id="BK015806">
    <property type="protein sequence ID" value="DAE26005.1"/>
    <property type="molecule type" value="Genomic_DNA"/>
</dbReference>
<reference evidence="1" key="1">
    <citation type="journal article" date="2021" name="Proc. Natl. Acad. Sci. U.S.A.">
        <title>A Catalog of Tens of Thousands of Viruses from Human Metagenomes Reveals Hidden Associations with Chronic Diseases.</title>
        <authorList>
            <person name="Tisza M.J."/>
            <person name="Buck C.B."/>
        </authorList>
    </citation>
    <scope>NUCLEOTIDE SEQUENCE</scope>
    <source>
        <strain evidence="1">CtyjS2</strain>
    </source>
</reference>
<sequence length="36" mass="4376">MTCFTIKPYDCQTEMRLLTKRNSLAFFEKCRVCELR</sequence>
<name>A0A8S5R4T1_9CAUD</name>
<proteinExistence type="predicted"/>
<protein>
    <submittedName>
        <fullName evidence="1">Uncharacterized protein</fullName>
    </submittedName>
</protein>